<sequence length="141" mass="16076">MLWTYFEAQVCGTKAGAPLLLNIAKDVATAEYFDPAALKKAMAHFRNRYLENGQPSYHFDHLNFREEKYAKKVLAILSSDGSDPVQELQAALLIVFRYRNNLFHGIKWAYQLSGQKTNFSRAIDLLKSVIPVAVRVRGRIE</sequence>
<dbReference type="AlphaFoldDB" id="A0A6M4A159"/>
<proteinExistence type="predicted"/>
<name>A0A6M4A159_9BURK</name>
<evidence type="ECO:0000313" key="2">
    <source>
        <dbReference type="Proteomes" id="UP000501648"/>
    </source>
</evidence>
<accession>A0A6M4A159</accession>
<protein>
    <recommendedName>
        <fullName evidence="3">Apea-like HEPN domain-containing protein</fullName>
    </recommendedName>
</protein>
<dbReference type="Proteomes" id="UP000501648">
    <property type="component" value="Chromosome"/>
</dbReference>
<organism evidence="1 2">
    <name type="scientific">Herbaspirillum rubrisubalbicans Os34</name>
    <dbReference type="NCBI Taxonomy" id="1235827"/>
    <lineage>
        <taxon>Bacteria</taxon>
        <taxon>Pseudomonadati</taxon>
        <taxon>Pseudomonadota</taxon>
        <taxon>Betaproteobacteria</taxon>
        <taxon>Burkholderiales</taxon>
        <taxon>Oxalobacteraceae</taxon>
        <taxon>Herbaspirillum</taxon>
    </lineage>
</organism>
<gene>
    <name evidence="1" type="ORF">C798_25255</name>
</gene>
<reference evidence="1 2" key="1">
    <citation type="journal article" date="2012" name="J. Bacteriol.">
        <title>Genome sequence of the pathogenic Herbaspirillum seropedicae strain Os34, isolated from rice roots.</title>
        <authorList>
            <person name="Ye W."/>
            <person name="Ye S."/>
            <person name="Liu J."/>
            <person name="Chang S."/>
            <person name="Chen M."/>
            <person name="Zhu B."/>
            <person name="Guo L."/>
            <person name="An Q."/>
        </authorList>
    </citation>
    <scope>NUCLEOTIDE SEQUENCE [LARGE SCALE GENOMIC DNA]</scope>
    <source>
        <strain evidence="1 2">Os34</strain>
    </source>
</reference>
<dbReference type="EMBL" id="CP008956">
    <property type="protein sequence ID" value="QJQ03422.1"/>
    <property type="molecule type" value="Genomic_DNA"/>
</dbReference>
<evidence type="ECO:0000313" key="1">
    <source>
        <dbReference type="EMBL" id="QJQ03422.1"/>
    </source>
</evidence>
<evidence type="ECO:0008006" key="3">
    <source>
        <dbReference type="Google" id="ProtNLM"/>
    </source>
</evidence>